<dbReference type="GO" id="GO:0030490">
    <property type="term" value="P:maturation of SSU-rRNA"/>
    <property type="evidence" value="ECO:0007669"/>
    <property type="project" value="UniProtKB-UniRule"/>
</dbReference>
<reference evidence="4" key="1">
    <citation type="submission" date="2017-05" db="EMBL/GenBank/DDBJ databases">
        <authorList>
            <person name="Varghese N."/>
            <person name="Submissions S."/>
        </authorList>
    </citation>
    <scope>NUCLEOTIDE SEQUENCE</scope>
    <source>
        <strain evidence="4">Su22</strain>
    </source>
</reference>
<organism evidence="4 5">
    <name type="scientific">Anoxynatronum buryatiense</name>
    <dbReference type="NCBI Taxonomy" id="489973"/>
    <lineage>
        <taxon>Bacteria</taxon>
        <taxon>Bacillati</taxon>
        <taxon>Bacillota</taxon>
        <taxon>Clostridia</taxon>
        <taxon>Eubacteriales</taxon>
        <taxon>Clostridiaceae</taxon>
        <taxon>Anoxynatronum</taxon>
    </lineage>
</organism>
<gene>
    <name evidence="2" type="primary">rbfA</name>
    <name evidence="4" type="ORF">SAMN06296020_103163</name>
</gene>
<sequence>MAYPRVSRINEEYKKIISQIIRHELKDPRISQMASVVSVDVTRDLSFATVYISVLGSEDEKQQTLEGLAKSAGYVRREVGKRVKLHHTPAILFKEDNSIEYGVSMSQKIAAVNRTDADHFKKQMAENQPEKPVTDEDHRSDTHEKDSE</sequence>
<keyword evidence="5" id="KW-1185">Reference proteome</keyword>
<dbReference type="Pfam" id="PF02033">
    <property type="entry name" value="RBFA"/>
    <property type="match status" value="1"/>
</dbReference>
<dbReference type="SUPFAM" id="SSF89919">
    <property type="entry name" value="Ribosome-binding factor A, RbfA"/>
    <property type="match status" value="1"/>
</dbReference>
<comment type="caution">
    <text evidence="4">The sequence shown here is derived from an EMBL/GenBank/DDBJ whole genome shotgun (WGS) entry which is preliminary data.</text>
</comment>
<dbReference type="NCBIfam" id="TIGR00082">
    <property type="entry name" value="rbfA"/>
    <property type="match status" value="1"/>
</dbReference>
<accession>A0AA45WUL3</accession>
<dbReference type="Proteomes" id="UP001158066">
    <property type="component" value="Unassembled WGS sequence"/>
</dbReference>
<dbReference type="InterPro" id="IPR015946">
    <property type="entry name" value="KH_dom-like_a/b"/>
</dbReference>
<dbReference type="HAMAP" id="MF_00003">
    <property type="entry name" value="RbfA"/>
    <property type="match status" value="1"/>
</dbReference>
<evidence type="ECO:0000256" key="3">
    <source>
        <dbReference type="SAM" id="MobiDB-lite"/>
    </source>
</evidence>
<comment type="similarity">
    <text evidence="2">Belongs to the RbfA family.</text>
</comment>
<name>A0AA45WUL3_9CLOT</name>
<dbReference type="InterPro" id="IPR023799">
    <property type="entry name" value="RbfA_dom_sf"/>
</dbReference>
<protein>
    <recommendedName>
        <fullName evidence="2">Ribosome-binding factor A</fullName>
    </recommendedName>
</protein>
<dbReference type="InterPro" id="IPR000238">
    <property type="entry name" value="RbfA"/>
</dbReference>
<dbReference type="AlphaFoldDB" id="A0AA45WUL3"/>
<comment type="subcellular location">
    <subcellularLocation>
        <location evidence="2">Cytoplasm</location>
    </subcellularLocation>
</comment>
<evidence type="ECO:0000256" key="1">
    <source>
        <dbReference type="ARBA" id="ARBA00022517"/>
    </source>
</evidence>
<evidence type="ECO:0000256" key="2">
    <source>
        <dbReference type="HAMAP-Rule" id="MF_00003"/>
    </source>
</evidence>
<dbReference type="GO" id="GO:0043024">
    <property type="term" value="F:ribosomal small subunit binding"/>
    <property type="evidence" value="ECO:0007669"/>
    <property type="project" value="TreeGrafter"/>
</dbReference>
<feature type="region of interest" description="Disordered" evidence="3">
    <location>
        <begin position="116"/>
        <end position="148"/>
    </location>
</feature>
<comment type="subunit">
    <text evidence="2">Monomer. Binds 30S ribosomal subunits, but not 50S ribosomal subunits or 70S ribosomes.</text>
</comment>
<dbReference type="PANTHER" id="PTHR33515:SF1">
    <property type="entry name" value="RIBOSOME-BINDING FACTOR A, CHLOROPLASTIC-RELATED"/>
    <property type="match status" value="1"/>
</dbReference>
<dbReference type="Gene3D" id="3.30.300.20">
    <property type="match status" value="1"/>
</dbReference>
<keyword evidence="1 2" id="KW-0690">Ribosome biogenesis</keyword>
<proteinExistence type="inferred from homology"/>
<dbReference type="EMBL" id="FXUF01000003">
    <property type="protein sequence ID" value="SMP47646.1"/>
    <property type="molecule type" value="Genomic_DNA"/>
</dbReference>
<dbReference type="GO" id="GO:0005829">
    <property type="term" value="C:cytosol"/>
    <property type="evidence" value="ECO:0007669"/>
    <property type="project" value="TreeGrafter"/>
</dbReference>
<comment type="function">
    <text evidence="2">One of several proteins that assist in the late maturation steps of the functional core of the 30S ribosomal subunit. Associates with free 30S ribosomal subunits (but not with 30S subunits that are part of 70S ribosomes or polysomes). Required for efficient processing of 16S rRNA. May interact with the 5'-terminal helix region of 16S rRNA.</text>
</comment>
<evidence type="ECO:0000313" key="5">
    <source>
        <dbReference type="Proteomes" id="UP001158066"/>
    </source>
</evidence>
<dbReference type="PANTHER" id="PTHR33515">
    <property type="entry name" value="RIBOSOME-BINDING FACTOR A, CHLOROPLASTIC-RELATED"/>
    <property type="match status" value="1"/>
</dbReference>
<evidence type="ECO:0000313" key="4">
    <source>
        <dbReference type="EMBL" id="SMP47646.1"/>
    </source>
</evidence>
<keyword evidence="2" id="KW-0963">Cytoplasm</keyword>